<proteinExistence type="inferred from homology"/>
<gene>
    <name evidence="4" type="ORF">OSTQU699_LOCUS3062</name>
</gene>
<reference evidence="4" key="1">
    <citation type="submission" date="2020-12" db="EMBL/GenBank/DDBJ databases">
        <authorList>
            <person name="Iha C."/>
        </authorList>
    </citation>
    <scope>NUCLEOTIDE SEQUENCE</scope>
</reference>
<name>A0A8S1IS37_9CHLO</name>
<dbReference type="PANTHER" id="PTHR13049:SF2">
    <property type="entry name" value="COILED-COIL DOMAIN-CONTAINING PROTEIN 25"/>
    <property type="match status" value="1"/>
</dbReference>
<dbReference type="AlphaFoldDB" id="A0A8S1IS37"/>
<organism evidence="4 5">
    <name type="scientific">Ostreobium quekettii</name>
    <dbReference type="NCBI Taxonomy" id="121088"/>
    <lineage>
        <taxon>Eukaryota</taxon>
        <taxon>Viridiplantae</taxon>
        <taxon>Chlorophyta</taxon>
        <taxon>core chlorophytes</taxon>
        <taxon>Ulvophyceae</taxon>
        <taxon>TCBD clade</taxon>
        <taxon>Bryopsidales</taxon>
        <taxon>Ostreobineae</taxon>
        <taxon>Ostreobiaceae</taxon>
        <taxon>Ostreobium</taxon>
    </lineage>
</organism>
<evidence type="ECO:0000313" key="5">
    <source>
        <dbReference type="Proteomes" id="UP000708148"/>
    </source>
</evidence>
<dbReference type="OrthoDB" id="200398at2759"/>
<evidence type="ECO:0000313" key="4">
    <source>
        <dbReference type="EMBL" id="CAD7697701.1"/>
    </source>
</evidence>
<keyword evidence="5" id="KW-1185">Reference proteome</keyword>
<evidence type="ECO:0000256" key="2">
    <source>
        <dbReference type="SAM" id="MobiDB-lite"/>
    </source>
</evidence>
<evidence type="ECO:0000256" key="1">
    <source>
        <dbReference type="ARBA" id="ARBA00008998"/>
    </source>
</evidence>
<feature type="region of interest" description="Disordered" evidence="2">
    <location>
        <begin position="139"/>
        <end position="164"/>
    </location>
</feature>
<evidence type="ECO:0000259" key="3">
    <source>
        <dbReference type="Pfam" id="PF05670"/>
    </source>
</evidence>
<dbReference type="Proteomes" id="UP000708148">
    <property type="component" value="Unassembled WGS sequence"/>
</dbReference>
<comment type="caution">
    <text evidence="4">The sequence shown here is derived from an EMBL/GenBank/DDBJ whole genome shotgun (WGS) entry which is preliminary data.</text>
</comment>
<dbReference type="InterPro" id="IPR039730">
    <property type="entry name" value="Jlp2/Ccd25"/>
</dbReference>
<accession>A0A8S1IS37</accession>
<feature type="domain" description="NFACT RNA-binding" evidence="3">
    <location>
        <begin position="1"/>
        <end position="95"/>
    </location>
</feature>
<sequence length="198" mass="23359">MGRDKYENEELIKYGLPHDVWFHVESLSSAHVYLRLPQGHPWTDIPSETLEDCVQLVKANSIQGSKQASVTVIYTPWSNLRKSANMVAGEVGFQDQKLVRKEVVPKKINEIINRLNRTKKECEPDLKGEQEAFEAEMRRKKNAEAHQRRLEEKATREEHKRQKELRSYKTLMQEENMVTSKQLGEKYENYDEYEEDFM</sequence>
<comment type="similarity">
    <text evidence="1">Belongs to the CCDC25 family.</text>
</comment>
<protein>
    <recommendedName>
        <fullName evidence="3">NFACT RNA-binding domain-containing protein</fullName>
    </recommendedName>
</protein>
<dbReference type="InterPro" id="IPR008532">
    <property type="entry name" value="NFACT_RNA-bd"/>
</dbReference>
<dbReference type="PANTHER" id="PTHR13049">
    <property type="entry name" value="DUF814-RELATED"/>
    <property type="match status" value="1"/>
</dbReference>
<dbReference type="Pfam" id="PF05670">
    <property type="entry name" value="NFACT-R_1"/>
    <property type="match status" value="1"/>
</dbReference>
<dbReference type="EMBL" id="CAJHUC010000701">
    <property type="protein sequence ID" value="CAD7697701.1"/>
    <property type="molecule type" value="Genomic_DNA"/>
</dbReference>
<feature type="compositionally biased region" description="Basic and acidic residues" evidence="2">
    <location>
        <begin position="142"/>
        <end position="164"/>
    </location>
</feature>